<evidence type="ECO:0000313" key="6">
    <source>
        <dbReference type="EMBL" id="ADK68425.1"/>
    </source>
</evidence>
<keyword evidence="7" id="KW-1185">Reference proteome</keyword>
<dbReference type="Gene3D" id="3.10.105.10">
    <property type="entry name" value="Dipeptide-binding Protein, Domain 3"/>
    <property type="match status" value="1"/>
</dbReference>
<dbReference type="Gene3D" id="3.90.76.10">
    <property type="entry name" value="Dipeptide-binding Protein, Domain 1"/>
    <property type="match status" value="1"/>
</dbReference>
<gene>
    <name evidence="6" type="ordered locus">Olsu_1320</name>
</gene>
<feature type="domain" description="Solute-binding protein family 5" evidence="5">
    <location>
        <begin position="92"/>
        <end position="455"/>
    </location>
</feature>
<dbReference type="GO" id="GO:0030313">
    <property type="term" value="C:cell envelope"/>
    <property type="evidence" value="ECO:0007669"/>
    <property type="project" value="UniProtKB-SubCell"/>
</dbReference>
<protein>
    <submittedName>
        <fullName evidence="6">Extracellular solute-binding protein family 5</fullName>
    </submittedName>
</protein>
<dbReference type="EMBL" id="CP002106">
    <property type="protein sequence ID" value="ADK68425.1"/>
    <property type="molecule type" value="Genomic_DNA"/>
</dbReference>
<proteinExistence type="inferred from homology"/>
<dbReference type="InterPro" id="IPR030678">
    <property type="entry name" value="Peptide/Ni-bd"/>
</dbReference>
<dbReference type="PIRSF" id="PIRSF002741">
    <property type="entry name" value="MppA"/>
    <property type="match status" value="1"/>
</dbReference>
<evidence type="ECO:0000256" key="2">
    <source>
        <dbReference type="ARBA" id="ARBA00005695"/>
    </source>
</evidence>
<organism evidence="6 7">
    <name type="scientific">Olsenella uli (strain ATCC 49627 / DSM 7084 / CCUG 31166 / CIP 109912 / JCM 12494 / LMG 11480 / NCIMB 702895 / VPI D76D-27C)</name>
    <name type="common">Lactobacillus uli</name>
    <dbReference type="NCBI Taxonomy" id="633147"/>
    <lineage>
        <taxon>Bacteria</taxon>
        <taxon>Bacillati</taxon>
        <taxon>Actinomycetota</taxon>
        <taxon>Coriobacteriia</taxon>
        <taxon>Coriobacteriales</taxon>
        <taxon>Atopobiaceae</taxon>
        <taxon>Olsenella</taxon>
    </lineage>
</organism>
<dbReference type="InterPro" id="IPR006311">
    <property type="entry name" value="TAT_signal"/>
</dbReference>
<dbReference type="AlphaFoldDB" id="E1QWC2"/>
<dbReference type="STRING" id="633147.Olsu_1320"/>
<comment type="similarity">
    <text evidence="2">Belongs to the bacterial solute-binding protein 5 family.</text>
</comment>
<name>E1QWC2_OLSUV</name>
<dbReference type="GO" id="GO:0015833">
    <property type="term" value="P:peptide transport"/>
    <property type="evidence" value="ECO:0007669"/>
    <property type="project" value="TreeGrafter"/>
</dbReference>
<dbReference type="OrthoDB" id="9046151at2"/>
<dbReference type="PANTHER" id="PTHR30290">
    <property type="entry name" value="PERIPLASMIC BINDING COMPONENT OF ABC TRANSPORTER"/>
    <property type="match status" value="1"/>
</dbReference>
<keyword evidence="4" id="KW-0732">Signal</keyword>
<dbReference type="Proteomes" id="UP000000333">
    <property type="component" value="Chromosome"/>
</dbReference>
<comment type="subcellular location">
    <subcellularLocation>
        <location evidence="1">Cell envelope</location>
    </subcellularLocation>
</comment>
<dbReference type="PATRIC" id="fig|633147.7.peg.208"/>
<evidence type="ECO:0000259" key="5">
    <source>
        <dbReference type="Pfam" id="PF00496"/>
    </source>
</evidence>
<evidence type="ECO:0000256" key="3">
    <source>
        <dbReference type="ARBA" id="ARBA00022448"/>
    </source>
</evidence>
<dbReference type="Gene3D" id="3.40.190.10">
    <property type="entry name" value="Periplasmic binding protein-like II"/>
    <property type="match status" value="1"/>
</dbReference>
<dbReference type="RefSeq" id="WP_013252177.1">
    <property type="nucleotide sequence ID" value="NC_014363.1"/>
</dbReference>
<reference evidence="6 7" key="1">
    <citation type="journal article" date="2010" name="Stand. Genomic Sci.">
        <title>Complete genome sequence of Olsenella uli type strain (VPI D76D-27C).</title>
        <authorList>
            <person name="Goker M."/>
            <person name="Held B."/>
            <person name="Lucas S."/>
            <person name="Nolan M."/>
            <person name="Yasawong M."/>
            <person name="Glavina Del Rio T."/>
            <person name="Tice H."/>
            <person name="Cheng J.F."/>
            <person name="Bruce D."/>
            <person name="Detter J.C."/>
            <person name="Tapia R."/>
            <person name="Han C."/>
            <person name="Goodwin L."/>
            <person name="Pitluck S."/>
            <person name="Liolios K."/>
            <person name="Ivanova N."/>
            <person name="Mavromatis K."/>
            <person name="Mikhailova N."/>
            <person name="Pati A."/>
            <person name="Chen A."/>
            <person name="Palaniappan K."/>
            <person name="Land M."/>
            <person name="Hauser L."/>
            <person name="Chang Y.J."/>
            <person name="Jeffries C.D."/>
            <person name="Rohde M."/>
            <person name="Sikorski J."/>
            <person name="Pukall R."/>
            <person name="Woyke T."/>
            <person name="Bristow J."/>
            <person name="Eisen J.A."/>
            <person name="Markowitz V."/>
            <person name="Hugenholtz P."/>
            <person name="Kyrpides N.C."/>
            <person name="Klenk H.P."/>
            <person name="Lapidus A."/>
        </authorList>
    </citation>
    <scope>NUCLEOTIDE SEQUENCE [LARGE SCALE GENOMIC DNA]</scope>
    <source>
        <strain evidence="7">ATCC 49627 / DSM 7084 / CIP 109912 / JCM 12494 / NCIMB 702895 / VPI D76D-27C</strain>
    </source>
</reference>
<dbReference type="CDD" id="cd00995">
    <property type="entry name" value="PBP2_NikA_DppA_OppA_like"/>
    <property type="match status" value="1"/>
</dbReference>
<evidence type="ECO:0000256" key="4">
    <source>
        <dbReference type="ARBA" id="ARBA00022729"/>
    </source>
</evidence>
<dbReference type="eggNOG" id="COG0747">
    <property type="taxonomic scope" value="Bacteria"/>
</dbReference>
<dbReference type="GeneID" id="78512728"/>
<dbReference type="InterPro" id="IPR039424">
    <property type="entry name" value="SBP_5"/>
</dbReference>
<dbReference type="SUPFAM" id="SSF53850">
    <property type="entry name" value="Periplasmic binding protein-like II"/>
    <property type="match status" value="1"/>
</dbReference>
<dbReference type="PANTHER" id="PTHR30290:SF10">
    <property type="entry name" value="PERIPLASMIC OLIGOPEPTIDE-BINDING PROTEIN-RELATED"/>
    <property type="match status" value="1"/>
</dbReference>
<evidence type="ECO:0000313" key="7">
    <source>
        <dbReference type="Proteomes" id="UP000000333"/>
    </source>
</evidence>
<dbReference type="PROSITE" id="PS51318">
    <property type="entry name" value="TAT"/>
    <property type="match status" value="1"/>
</dbReference>
<dbReference type="Pfam" id="PF00496">
    <property type="entry name" value="SBP_bac_5"/>
    <property type="match status" value="1"/>
</dbReference>
<keyword evidence="3" id="KW-0813">Transport</keyword>
<dbReference type="InterPro" id="IPR000914">
    <property type="entry name" value="SBP_5_dom"/>
</dbReference>
<dbReference type="GO" id="GO:1904680">
    <property type="term" value="F:peptide transmembrane transporter activity"/>
    <property type="evidence" value="ECO:0007669"/>
    <property type="project" value="TreeGrafter"/>
</dbReference>
<sequence>MDTNGSSITRRTFIRGGLGAALSAAGVGLTACGGPSDAGRTDVPSDTGEPKVLRFGVSNPKVTFDTQKTSNDVGVSEAVAEALVNMDPDTKEIYPVLLTTLPSVSSDGLTYSFTLKDDVKFHNGETLKSSDVKYTLTRMFLPETKATSIDSFVYIKGSQDIIDGVATELSGVQVQDDTHFTIELTQPYSTFLAMMSEFYAIIYPEKACTEAGEAWGSGTTFIGTGPFRLESNDDSTEVVLKAFEDYHEGKVDLDEVDFVYIDDANTRMLSYKNADIDLAFIDRSLIKTYAADDDVKDDIVYYAPASTQFVNLNLKDEKLADVRVRQALSLAINRREICDTVLSGAAEPASCFCPSSESGHDGSYDVLDYDVEKAKSLLAEAGADGLALSAQVRSQDQDLMVALQDAWSKIGVSCDVQVIDNGVWSESRKNGTLQVTLVTWSTLCFQGIEHMGSYFRSDRAAAKSSFYESTVFDALVDEARQTTDGDSAIANLAKQADKQLVRIDYACLPVCWPQMPYALKSDFKGLQVLVNPLFRKVTKG</sequence>
<dbReference type="GO" id="GO:0042597">
    <property type="term" value="C:periplasmic space"/>
    <property type="evidence" value="ECO:0007669"/>
    <property type="project" value="UniProtKB-ARBA"/>
</dbReference>
<accession>E1QWC2</accession>
<dbReference type="GO" id="GO:0043190">
    <property type="term" value="C:ATP-binding cassette (ABC) transporter complex"/>
    <property type="evidence" value="ECO:0007669"/>
    <property type="project" value="InterPro"/>
</dbReference>
<dbReference type="KEGG" id="ols:Olsu_1320"/>
<dbReference type="HOGENOM" id="CLU_017028_7_3_11"/>
<evidence type="ECO:0000256" key="1">
    <source>
        <dbReference type="ARBA" id="ARBA00004196"/>
    </source>
</evidence>